<keyword evidence="3" id="KW-0418">Kinase</keyword>
<gene>
    <name evidence="6" type="ORF">GCM10009765_65890</name>
</gene>
<dbReference type="Pfam" id="PF13657">
    <property type="entry name" value="Couple_hipA"/>
    <property type="match status" value="1"/>
</dbReference>
<dbReference type="PANTHER" id="PTHR37419:SF8">
    <property type="entry name" value="TOXIN YJJJ"/>
    <property type="match status" value="1"/>
</dbReference>
<keyword evidence="2" id="KW-0808">Transferase</keyword>
<dbReference type="PANTHER" id="PTHR37419">
    <property type="entry name" value="SERINE/THREONINE-PROTEIN KINASE TOXIN HIPA"/>
    <property type="match status" value="1"/>
</dbReference>
<comment type="caution">
    <text evidence="6">The sequence shown here is derived from an EMBL/GenBank/DDBJ whole genome shotgun (WGS) entry which is preliminary data.</text>
</comment>
<dbReference type="InterPro" id="IPR017508">
    <property type="entry name" value="HipA_N1"/>
</dbReference>
<comment type="similarity">
    <text evidence="1">Belongs to the HipA Ser/Thr kinase family.</text>
</comment>
<sequence length="412" mass="45122">MSEAVLVSVELAGRAVDAGVAYFSRRRNVLSTTFRYDEEYLARRNAYAIDPAMPLTQGTHVIAGLPGSFADCSPDCWGKNLIAKRVRLRALRGGKTSSSLSENDYLLGVSDLTRQGALRFRTQPDGPYLNPDLTVATLVELPRLLRAADAVARDPDDLSAVKDLLDAGSGSLGGARPKASVRDGGRLFIAKFPHHSDEWDVIAWEKTALDLAQRAGIDVPARRLTAVGGRSVLMLERFDREADRRMGYISAMTLVRGQDGSPQDYLEVAETLTELGSRVGVDLRELWRRMAFSVAIHNTDDHLRNHGFLRDGPSGWRLAPAFDINPNPDDGSQRVTGIGGAYRRDDELAGLLANAESFRLSDAESRRVLREVLDGTAGWREVAVGNGVPKAELPRFEQALEGLRAQMDQLAD</sequence>
<name>A0ABN2ILA0_9ACTN</name>
<reference evidence="6 7" key="1">
    <citation type="journal article" date="2019" name="Int. J. Syst. Evol. Microbiol.">
        <title>The Global Catalogue of Microorganisms (GCM) 10K type strain sequencing project: providing services to taxonomists for standard genome sequencing and annotation.</title>
        <authorList>
            <consortium name="The Broad Institute Genomics Platform"/>
            <consortium name="The Broad Institute Genome Sequencing Center for Infectious Disease"/>
            <person name="Wu L."/>
            <person name="Ma J."/>
        </authorList>
    </citation>
    <scope>NUCLEOTIDE SEQUENCE [LARGE SCALE GENOMIC DNA]</scope>
    <source>
        <strain evidence="6 7">JCM 14718</strain>
    </source>
</reference>
<dbReference type="EMBL" id="BAAANY010000031">
    <property type="protein sequence ID" value="GAA1707217.1"/>
    <property type="molecule type" value="Genomic_DNA"/>
</dbReference>
<evidence type="ECO:0000256" key="3">
    <source>
        <dbReference type="ARBA" id="ARBA00022777"/>
    </source>
</evidence>
<keyword evidence="7" id="KW-1185">Reference proteome</keyword>
<evidence type="ECO:0000256" key="2">
    <source>
        <dbReference type="ARBA" id="ARBA00022679"/>
    </source>
</evidence>
<organism evidence="6 7">
    <name type="scientific">Fodinicola feengrottensis</name>
    <dbReference type="NCBI Taxonomy" id="435914"/>
    <lineage>
        <taxon>Bacteria</taxon>
        <taxon>Bacillati</taxon>
        <taxon>Actinomycetota</taxon>
        <taxon>Actinomycetes</taxon>
        <taxon>Mycobacteriales</taxon>
        <taxon>Fodinicola</taxon>
    </lineage>
</organism>
<evidence type="ECO:0000259" key="4">
    <source>
        <dbReference type="Pfam" id="PF07804"/>
    </source>
</evidence>
<evidence type="ECO:0000313" key="6">
    <source>
        <dbReference type="EMBL" id="GAA1707217.1"/>
    </source>
</evidence>
<evidence type="ECO:0000313" key="7">
    <source>
        <dbReference type="Proteomes" id="UP001500618"/>
    </source>
</evidence>
<dbReference type="RefSeq" id="WP_344314113.1">
    <property type="nucleotide sequence ID" value="NZ_BAAANY010000031.1"/>
</dbReference>
<feature type="domain" description="HipA N-terminal subdomain 1" evidence="5">
    <location>
        <begin position="20"/>
        <end position="89"/>
    </location>
</feature>
<evidence type="ECO:0000259" key="5">
    <source>
        <dbReference type="Pfam" id="PF13657"/>
    </source>
</evidence>
<dbReference type="Proteomes" id="UP001500618">
    <property type="component" value="Unassembled WGS sequence"/>
</dbReference>
<protein>
    <submittedName>
        <fullName evidence="6">HipA domain-containing protein</fullName>
    </submittedName>
</protein>
<dbReference type="InterPro" id="IPR052028">
    <property type="entry name" value="HipA_Ser/Thr_kinase"/>
</dbReference>
<evidence type="ECO:0000256" key="1">
    <source>
        <dbReference type="ARBA" id="ARBA00010164"/>
    </source>
</evidence>
<proteinExistence type="inferred from homology"/>
<feature type="domain" description="HipA-like C-terminal" evidence="4">
    <location>
        <begin position="171"/>
        <end position="374"/>
    </location>
</feature>
<dbReference type="InterPro" id="IPR012893">
    <property type="entry name" value="HipA-like_C"/>
</dbReference>
<accession>A0ABN2ILA0</accession>
<dbReference type="Gene3D" id="1.10.1070.20">
    <property type="match status" value="1"/>
</dbReference>
<dbReference type="Pfam" id="PF07804">
    <property type="entry name" value="HipA_C"/>
    <property type="match status" value="1"/>
</dbReference>